<evidence type="ECO:0000313" key="1">
    <source>
        <dbReference type="EMBL" id="MER6431352.1"/>
    </source>
</evidence>
<proteinExistence type="predicted"/>
<accession>A0ABV1UCA6</accession>
<gene>
    <name evidence="1" type="ORF">ABT272_27015</name>
</gene>
<dbReference type="EMBL" id="JBEPAZ010000027">
    <property type="protein sequence ID" value="MER6431352.1"/>
    <property type="molecule type" value="Genomic_DNA"/>
</dbReference>
<keyword evidence="2" id="KW-1185">Reference proteome</keyword>
<protein>
    <submittedName>
        <fullName evidence="1">Uncharacterized protein</fullName>
    </submittedName>
</protein>
<organism evidence="1 2">
    <name type="scientific">Streptomyces sp. 900105245</name>
    <dbReference type="NCBI Taxonomy" id="3154379"/>
    <lineage>
        <taxon>Bacteria</taxon>
        <taxon>Bacillati</taxon>
        <taxon>Actinomycetota</taxon>
        <taxon>Actinomycetes</taxon>
        <taxon>Kitasatosporales</taxon>
        <taxon>Streptomycetaceae</taxon>
        <taxon>Streptomyces</taxon>
    </lineage>
</organism>
<dbReference type="Proteomes" id="UP001470023">
    <property type="component" value="Unassembled WGS sequence"/>
</dbReference>
<reference evidence="1 2" key="1">
    <citation type="submission" date="2024-06" db="EMBL/GenBank/DDBJ databases">
        <title>The Natural Products Discovery Center: Release of the First 8490 Sequenced Strains for Exploring Actinobacteria Biosynthetic Diversity.</title>
        <authorList>
            <person name="Kalkreuter E."/>
            <person name="Kautsar S.A."/>
            <person name="Yang D."/>
            <person name="Bader C.D."/>
            <person name="Teijaro C.N."/>
            <person name="Fluegel L."/>
            <person name="Davis C.M."/>
            <person name="Simpson J.R."/>
            <person name="Lauterbach L."/>
            <person name="Steele A.D."/>
            <person name="Gui C."/>
            <person name="Meng S."/>
            <person name="Li G."/>
            <person name="Viehrig K."/>
            <person name="Ye F."/>
            <person name="Su P."/>
            <person name="Kiefer A.F."/>
            <person name="Nichols A."/>
            <person name="Cepeda A.J."/>
            <person name="Yan W."/>
            <person name="Fan B."/>
            <person name="Jiang Y."/>
            <person name="Adhikari A."/>
            <person name="Zheng C.-J."/>
            <person name="Schuster L."/>
            <person name="Cowan T.M."/>
            <person name="Smanski M.J."/>
            <person name="Chevrette M.G."/>
            <person name="De Carvalho L.P.S."/>
            <person name="Shen B."/>
        </authorList>
    </citation>
    <scope>NUCLEOTIDE SEQUENCE [LARGE SCALE GENOMIC DNA]</scope>
    <source>
        <strain evidence="1 2">NPDC001166</strain>
    </source>
</reference>
<dbReference type="RefSeq" id="WP_352064581.1">
    <property type="nucleotide sequence ID" value="NZ_JBEPAZ010000027.1"/>
</dbReference>
<sequence>MSSRPDLNYPAVLNGLDYLLSSVDHLAGAPTSRDLKYAVLHLQAATEVILKARLQDEHFSLVFKEPGKATYANFMSGAFESCSTKDVISRLRNLAQVAIEERDVKAIETLAQTRNSLQHYGLVASAYAIEAQAVRVLDFLLSFSREHLVARYWAPSEELHIIYDTLGRVQEKLPEIRSLIKRRLERAQLIVATQLDRTVQCPTCREWTVPISGTGLNVTCLCCDLEFDAEFYLEWNNWESTEHDPPIPESCLKCGNRQLVAGVKTAASPDGGTSLCFYCGESPGGSAR</sequence>
<evidence type="ECO:0000313" key="2">
    <source>
        <dbReference type="Proteomes" id="UP001470023"/>
    </source>
</evidence>
<name>A0ABV1UCA6_9ACTN</name>
<comment type="caution">
    <text evidence="1">The sequence shown here is derived from an EMBL/GenBank/DDBJ whole genome shotgun (WGS) entry which is preliminary data.</text>
</comment>